<name>A0A0D0C9E5_9AGAR</name>
<evidence type="ECO:0000313" key="2">
    <source>
        <dbReference type="EMBL" id="KIK54582.1"/>
    </source>
</evidence>
<evidence type="ECO:0000313" key="3">
    <source>
        <dbReference type="Proteomes" id="UP000053593"/>
    </source>
</evidence>
<dbReference type="AlphaFoldDB" id="A0A0D0C9E5"/>
<feature type="compositionally biased region" description="Polar residues" evidence="1">
    <location>
        <begin position="201"/>
        <end position="212"/>
    </location>
</feature>
<feature type="compositionally biased region" description="Pro residues" evidence="1">
    <location>
        <begin position="43"/>
        <end position="58"/>
    </location>
</feature>
<feature type="compositionally biased region" description="Polar residues" evidence="1">
    <location>
        <begin position="100"/>
        <end position="109"/>
    </location>
</feature>
<feature type="region of interest" description="Disordered" evidence="1">
    <location>
        <begin position="141"/>
        <end position="238"/>
    </location>
</feature>
<feature type="compositionally biased region" description="Acidic residues" evidence="1">
    <location>
        <begin position="88"/>
        <end position="98"/>
    </location>
</feature>
<dbReference type="EMBL" id="KN834814">
    <property type="protein sequence ID" value="KIK54582.1"/>
    <property type="molecule type" value="Genomic_DNA"/>
</dbReference>
<evidence type="ECO:0000256" key="1">
    <source>
        <dbReference type="SAM" id="MobiDB-lite"/>
    </source>
</evidence>
<protein>
    <submittedName>
        <fullName evidence="2">Uncharacterized protein</fullName>
    </submittedName>
</protein>
<feature type="region of interest" description="Disordered" evidence="1">
    <location>
        <begin position="1"/>
        <end position="127"/>
    </location>
</feature>
<dbReference type="Proteomes" id="UP000053593">
    <property type="component" value="Unassembled WGS sequence"/>
</dbReference>
<gene>
    <name evidence="2" type="ORF">GYMLUDRAFT_249307</name>
</gene>
<proteinExistence type="predicted"/>
<sequence>MHLNFGTPVDSLDNSASRPPHSHSDVSPSQLLFLQRFASDNIPPAPGPSTLPHLPPFPMGSSPLPLSSPTPAEPLPHLDPQSKGEVFDNNDLDEEEDNLPSRSTYSSARVSGRRRGLPPVLEEEEAIDPVLMWMSAKLRGKQKAIELSSPREWTDEDDDGKGQVDFDVNGNNDGYEEGVNATVVSGKWPRTSESSDHHDSPSIQPASKPSQKSAKDFKAGSTESQSTAQQADRDPDNLEDIESRQGKFQVEDIHEAHHAAESFDQALQKIAQKAGHSEAALRRAISLNVKTPHNCNMWNIFQHYATAEDGLKIQKEEGQSIAEFMTILCDAYQRILDRPDEEKEPVLMQL</sequence>
<organism evidence="2 3">
    <name type="scientific">Collybiopsis luxurians FD-317 M1</name>
    <dbReference type="NCBI Taxonomy" id="944289"/>
    <lineage>
        <taxon>Eukaryota</taxon>
        <taxon>Fungi</taxon>
        <taxon>Dikarya</taxon>
        <taxon>Basidiomycota</taxon>
        <taxon>Agaricomycotina</taxon>
        <taxon>Agaricomycetes</taxon>
        <taxon>Agaricomycetidae</taxon>
        <taxon>Agaricales</taxon>
        <taxon>Marasmiineae</taxon>
        <taxon>Omphalotaceae</taxon>
        <taxon>Collybiopsis</taxon>
        <taxon>Collybiopsis luxurians</taxon>
    </lineage>
</organism>
<reference evidence="2 3" key="1">
    <citation type="submission" date="2014-04" db="EMBL/GenBank/DDBJ databases">
        <title>Evolutionary Origins and Diversification of the Mycorrhizal Mutualists.</title>
        <authorList>
            <consortium name="DOE Joint Genome Institute"/>
            <consortium name="Mycorrhizal Genomics Consortium"/>
            <person name="Kohler A."/>
            <person name="Kuo A."/>
            <person name="Nagy L.G."/>
            <person name="Floudas D."/>
            <person name="Copeland A."/>
            <person name="Barry K.W."/>
            <person name="Cichocki N."/>
            <person name="Veneault-Fourrey C."/>
            <person name="LaButti K."/>
            <person name="Lindquist E.A."/>
            <person name="Lipzen A."/>
            <person name="Lundell T."/>
            <person name="Morin E."/>
            <person name="Murat C."/>
            <person name="Riley R."/>
            <person name="Ohm R."/>
            <person name="Sun H."/>
            <person name="Tunlid A."/>
            <person name="Henrissat B."/>
            <person name="Grigoriev I.V."/>
            <person name="Hibbett D.S."/>
            <person name="Martin F."/>
        </authorList>
    </citation>
    <scope>NUCLEOTIDE SEQUENCE [LARGE SCALE GENOMIC DNA]</scope>
    <source>
        <strain evidence="2 3">FD-317 M1</strain>
    </source>
</reference>
<dbReference type="HOGENOM" id="CLU_792395_0_0_1"/>
<accession>A0A0D0C9E5</accession>
<feature type="compositionally biased region" description="Polar residues" evidence="1">
    <location>
        <begin position="221"/>
        <end position="230"/>
    </location>
</feature>
<keyword evidence="3" id="KW-1185">Reference proteome</keyword>